<evidence type="ECO:0000313" key="3">
    <source>
        <dbReference type="EnsemblMetazoa" id="LLOJ003227-PA"/>
    </source>
</evidence>
<proteinExistence type="predicted"/>
<name>A0A1B0EWY4_LUTLO</name>
<feature type="zinc finger region" description="C3H1-type" evidence="1">
    <location>
        <begin position="255"/>
        <end position="281"/>
    </location>
</feature>
<feature type="zinc finger region" description="C3H1-type" evidence="1">
    <location>
        <begin position="282"/>
        <end position="308"/>
    </location>
</feature>
<keyword evidence="1" id="KW-0862">Zinc</keyword>
<dbReference type="VEuPathDB" id="VectorBase:LLONM1_006896"/>
<feature type="domain" description="C3H1-type" evidence="2">
    <location>
        <begin position="255"/>
        <end position="281"/>
    </location>
</feature>
<dbReference type="PROSITE" id="PS50103">
    <property type="entry name" value="ZF_C3H1"/>
    <property type="match status" value="3"/>
</dbReference>
<feature type="domain" description="C3H1-type" evidence="2">
    <location>
        <begin position="282"/>
        <end position="308"/>
    </location>
</feature>
<dbReference type="AlphaFoldDB" id="A0A1B0EWY4"/>
<dbReference type="GO" id="GO:0008270">
    <property type="term" value="F:zinc ion binding"/>
    <property type="evidence" value="ECO:0007669"/>
    <property type="project" value="UniProtKB-KW"/>
</dbReference>
<keyword evidence="1" id="KW-0863">Zinc-finger</keyword>
<dbReference type="SMART" id="SM00356">
    <property type="entry name" value="ZnF_C3H1"/>
    <property type="match status" value="4"/>
</dbReference>
<evidence type="ECO:0000259" key="2">
    <source>
        <dbReference type="PROSITE" id="PS50103"/>
    </source>
</evidence>
<dbReference type="PANTHER" id="PTHR46156">
    <property type="entry name" value="CCCH ZINGC FINGER"/>
    <property type="match status" value="1"/>
</dbReference>
<dbReference type="VEuPathDB" id="VectorBase:LLOJ003227"/>
<sequence>MPSTRLVKISKNKLIRTTSQTPIGVGKKSPVKSSEGGRNLYKIDRRNLTLKMTPPSQRKLRSSFSPKIVTTTNRKLMRIGTSFVSYSPQKISRFNETPKSSHPNTSSKNRKLHFLNINGVLYKSTANKLQKSTPGAVTKTHVSPKKAQDRVLFIRGEKFTVDGNGKRLRKSNESSSALKLTRIHFGGLTYTANKNGTYERTNSHFARTHLSIAKQRSISFLANKMVKSNLPCLIYRRLGKCLARERGRCHRVHDPEQVAVCRKFLKGACKDPKCLLAHKADLSKMPTCKFFLEGCCTASDCPYLHKKLNEKTEICRDFLEGFCKQAEKCPKRHDRICPEVEAKGVCDRPRCPFPHPQKKLMMKKCPKKRDPPNVVLKNDKVRYFAEERECEDVELSPEAKERLARTLAKVSKMKRNYWISGQDECGETSISSISNDESVGECVVPSVPFSRPPIGDLPHFIPL</sequence>
<evidence type="ECO:0000256" key="1">
    <source>
        <dbReference type="PROSITE-ProRule" id="PRU00723"/>
    </source>
</evidence>
<dbReference type="InterPro" id="IPR000571">
    <property type="entry name" value="Znf_CCCH"/>
</dbReference>
<evidence type="ECO:0000313" key="4">
    <source>
        <dbReference type="Proteomes" id="UP000092461"/>
    </source>
</evidence>
<accession>A0A1B0EWY4</accession>
<dbReference type="Gene3D" id="4.10.1000.10">
    <property type="entry name" value="Zinc finger, CCCH-type"/>
    <property type="match status" value="2"/>
</dbReference>
<protein>
    <recommendedName>
        <fullName evidence="2">C3H1-type domain-containing protein</fullName>
    </recommendedName>
</protein>
<keyword evidence="4" id="KW-1185">Reference proteome</keyword>
<organism evidence="3 4">
    <name type="scientific">Lutzomyia longipalpis</name>
    <name type="common">Sand fly</name>
    <dbReference type="NCBI Taxonomy" id="7200"/>
    <lineage>
        <taxon>Eukaryota</taxon>
        <taxon>Metazoa</taxon>
        <taxon>Ecdysozoa</taxon>
        <taxon>Arthropoda</taxon>
        <taxon>Hexapoda</taxon>
        <taxon>Insecta</taxon>
        <taxon>Pterygota</taxon>
        <taxon>Neoptera</taxon>
        <taxon>Endopterygota</taxon>
        <taxon>Diptera</taxon>
        <taxon>Nematocera</taxon>
        <taxon>Psychodoidea</taxon>
        <taxon>Psychodidae</taxon>
        <taxon>Lutzomyia</taxon>
        <taxon>Lutzomyia</taxon>
    </lineage>
</organism>
<feature type="zinc finger region" description="C3H1-type" evidence="1">
    <location>
        <begin position="309"/>
        <end position="336"/>
    </location>
</feature>
<keyword evidence="1" id="KW-0479">Metal-binding</keyword>
<reference evidence="3" key="1">
    <citation type="submission" date="2020-05" db="UniProtKB">
        <authorList>
            <consortium name="EnsemblMetazoa"/>
        </authorList>
    </citation>
    <scope>IDENTIFICATION</scope>
    <source>
        <strain evidence="3">Jacobina</strain>
    </source>
</reference>
<dbReference type="GO" id="GO:0005634">
    <property type="term" value="C:nucleus"/>
    <property type="evidence" value="ECO:0007669"/>
    <property type="project" value="TreeGrafter"/>
</dbReference>
<feature type="domain" description="C3H1-type" evidence="2">
    <location>
        <begin position="309"/>
        <end position="336"/>
    </location>
</feature>
<dbReference type="PANTHER" id="PTHR46156:SF1">
    <property type="entry name" value="ZINC FINGER CCCH DOMAIN-CONTAINING PROTEIN 3"/>
    <property type="match status" value="1"/>
</dbReference>
<dbReference type="EMBL" id="AJWK01010390">
    <property type="status" value="NOT_ANNOTATED_CDS"/>
    <property type="molecule type" value="Genomic_DNA"/>
</dbReference>
<dbReference type="Proteomes" id="UP000092461">
    <property type="component" value="Unassembled WGS sequence"/>
</dbReference>
<dbReference type="EnsemblMetazoa" id="LLOJ003227-RA">
    <property type="protein sequence ID" value="LLOJ003227-PA"/>
    <property type="gene ID" value="LLOJ003227"/>
</dbReference>